<dbReference type="Proteomes" id="UP000677054">
    <property type="component" value="Unassembled WGS sequence"/>
</dbReference>
<dbReference type="InterPro" id="IPR013087">
    <property type="entry name" value="Znf_C2H2_type"/>
</dbReference>
<evidence type="ECO:0000259" key="2">
    <source>
        <dbReference type="PROSITE" id="PS00028"/>
    </source>
</evidence>
<dbReference type="EMBL" id="LR899550">
    <property type="protein sequence ID" value="CAD7240446.1"/>
    <property type="molecule type" value="Genomic_DNA"/>
</dbReference>
<feature type="compositionally biased region" description="Polar residues" evidence="1">
    <location>
        <begin position="98"/>
        <end position="108"/>
    </location>
</feature>
<dbReference type="EMBL" id="CAJPEV010000033">
    <property type="protein sequence ID" value="CAG0879169.1"/>
    <property type="molecule type" value="Genomic_DNA"/>
</dbReference>
<keyword evidence="4" id="KW-1185">Reference proteome</keyword>
<name>A0A7R8X462_9CRUS</name>
<organism evidence="3">
    <name type="scientific">Darwinula stevensoni</name>
    <dbReference type="NCBI Taxonomy" id="69355"/>
    <lineage>
        <taxon>Eukaryota</taxon>
        <taxon>Metazoa</taxon>
        <taxon>Ecdysozoa</taxon>
        <taxon>Arthropoda</taxon>
        <taxon>Crustacea</taxon>
        <taxon>Oligostraca</taxon>
        <taxon>Ostracoda</taxon>
        <taxon>Podocopa</taxon>
        <taxon>Podocopida</taxon>
        <taxon>Darwinulocopina</taxon>
        <taxon>Darwinuloidea</taxon>
        <taxon>Darwinulidae</taxon>
        <taxon>Darwinula</taxon>
    </lineage>
</organism>
<proteinExistence type="predicted"/>
<gene>
    <name evidence="3" type="ORF">DSTB1V02_LOCUS470</name>
</gene>
<sequence length="122" mass="14046">MEKDELEMHEEFKTEVIDDDERDTGDVERGAEDDCVQPKASFDVIECDLDEENNPSKSQSGYVNPIAIYRYPCRHCELRFTSGHRRSKHEAQEHGVTDSKSQQKQPSQFDHHLALPLSINIS</sequence>
<evidence type="ECO:0000313" key="3">
    <source>
        <dbReference type="EMBL" id="CAD7240446.1"/>
    </source>
</evidence>
<feature type="domain" description="C2H2-type" evidence="2">
    <location>
        <begin position="73"/>
        <end position="94"/>
    </location>
</feature>
<feature type="region of interest" description="Disordered" evidence="1">
    <location>
        <begin position="84"/>
        <end position="122"/>
    </location>
</feature>
<dbReference type="PROSITE" id="PS00028">
    <property type="entry name" value="ZINC_FINGER_C2H2_1"/>
    <property type="match status" value="1"/>
</dbReference>
<protein>
    <recommendedName>
        <fullName evidence="2">C2H2-type domain-containing protein</fullName>
    </recommendedName>
</protein>
<evidence type="ECO:0000256" key="1">
    <source>
        <dbReference type="SAM" id="MobiDB-lite"/>
    </source>
</evidence>
<feature type="region of interest" description="Disordered" evidence="1">
    <location>
        <begin position="1"/>
        <end position="33"/>
    </location>
</feature>
<reference evidence="3" key="1">
    <citation type="submission" date="2020-11" db="EMBL/GenBank/DDBJ databases">
        <authorList>
            <person name="Tran Van P."/>
        </authorList>
    </citation>
    <scope>NUCLEOTIDE SEQUENCE</scope>
</reference>
<accession>A0A7R8X462</accession>
<evidence type="ECO:0000313" key="4">
    <source>
        <dbReference type="Proteomes" id="UP000677054"/>
    </source>
</evidence>
<dbReference type="AlphaFoldDB" id="A0A7R8X462"/>